<dbReference type="Pfam" id="PF20253">
    <property type="entry name" value="DUF6604"/>
    <property type="match status" value="1"/>
</dbReference>
<protein>
    <recommendedName>
        <fullName evidence="2">DUF6604 domain-containing protein</fullName>
    </recommendedName>
</protein>
<evidence type="ECO:0000313" key="4">
    <source>
        <dbReference type="Proteomes" id="UP001310594"/>
    </source>
</evidence>
<dbReference type="PANTHER" id="PTHR38795">
    <property type="entry name" value="DUF6604 DOMAIN-CONTAINING PROTEIN"/>
    <property type="match status" value="1"/>
</dbReference>
<evidence type="ECO:0000313" key="3">
    <source>
        <dbReference type="EMBL" id="KAK5698696.1"/>
    </source>
</evidence>
<evidence type="ECO:0000259" key="2">
    <source>
        <dbReference type="Pfam" id="PF20253"/>
    </source>
</evidence>
<accession>A0AAN7ZTQ9</accession>
<gene>
    <name evidence="3" type="ORF">LTR97_006344</name>
</gene>
<comment type="caution">
    <text evidence="3">The sequence shown here is derived from an EMBL/GenBank/DDBJ whole genome shotgun (WGS) entry which is preliminary data.</text>
</comment>
<dbReference type="AlphaFoldDB" id="A0AAN7ZTQ9"/>
<proteinExistence type="predicted"/>
<dbReference type="InterPro" id="IPR046539">
    <property type="entry name" value="DUF6604"/>
</dbReference>
<organism evidence="3 4">
    <name type="scientific">Elasticomyces elasticus</name>
    <dbReference type="NCBI Taxonomy" id="574655"/>
    <lineage>
        <taxon>Eukaryota</taxon>
        <taxon>Fungi</taxon>
        <taxon>Dikarya</taxon>
        <taxon>Ascomycota</taxon>
        <taxon>Pezizomycotina</taxon>
        <taxon>Dothideomycetes</taxon>
        <taxon>Dothideomycetidae</taxon>
        <taxon>Mycosphaerellales</taxon>
        <taxon>Teratosphaeriaceae</taxon>
        <taxon>Elasticomyces</taxon>
    </lineage>
</organism>
<feature type="domain" description="DUF6604" evidence="2">
    <location>
        <begin position="20"/>
        <end position="260"/>
    </location>
</feature>
<sequence length="780" mass="88016">MAVIHTRYLLPPDLFKLYIQYKHDTRAVVKWLAHHGDGKITHTEKYAIHELFQLAACVLFKGIELPSIIAFHFREAIAARRRISKSFQKANAEDVVDQDTCDHEHFTARRVLLQSVDDIQLTHLSPRLRELYEMLCAKPVEPDNSKHDQDSRVDSRMGSPNQFVALEPADSDTSALDLAHEEPDEGCCSEHAVHETVKPMKMDRVLEFIVDDHLGDAIEICQILQDADDLLQATKIAWEQAARGEVSLLVASLTCSVAIEEFSDINIRLGLICDLADPEATGHRIEHAYRCLADEPSSGEPPIWVQALLQSWIILQDLKLEGPVAAADAASKPEAHSYVLLRKGADSRAIDDNCMNVLLHAIIQHLKSELFIKNSFHSSCQAVLEIRSFFVGDSSYALRSSFALWLLLDSCKTYFFATQDKIAASSCRLQALQFTQRALPSITAVLADSTMPCRCPDTLALRLECVQTEMEAFVHAKCFDLYFQSPWVCGGHILNMVEALFYYGLRLFSYRNYVGSVLHMYNLLRQLSSLEEIPILEHICRAFEQTFFPGGRPNRHFRACYTRYRGGRLHFDSHSSSHKNGCHSVRVPVHTARATSGMGKRAEMKDCRFDYRRISVLMEIKHRDYRLDTATWDRLLSGNDTHQEPSPKSPKRAGTCSHHRGPSQGSCLPEYGTRLLGLRSAVKADFESPMPVAKMNLLKVYLACVRITEVISNGTHDEPERNGKYCLCYLDALLLAADRCTASGRVLRPLGHRDLATACKKAIRDEFGNAKLEEFLWEGL</sequence>
<name>A0AAN7ZTQ9_9PEZI</name>
<reference evidence="3" key="1">
    <citation type="submission" date="2023-08" db="EMBL/GenBank/DDBJ databases">
        <title>Black Yeasts Isolated from many extreme environments.</title>
        <authorList>
            <person name="Coleine C."/>
            <person name="Stajich J.E."/>
            <person name="Selbmann L."/>
        </authorList>
    </citation>
    <scope>NUCLEOTIDE SEQUENCE</scope>
    <source>
        <strain evidence="3">CCFEE 5810</strain>
    </source>
</reference>
<dbReference type="EMBL" id="JAVRQU010000009">
    <property type="protein sequence ID" value="KAK5698696.1"/>
    <property type="molecule type" value="Genomic_DNA"/>
</dbReference>
<dbReference type="PANTHER" id="PTHR38795:SF1">
    <property type="entry name" value="DUF6604 DOMAIN-CONTAINING PROTEIN"/>
    <property type="match status" value="1"/>
</dbReference>
<evidence type="ECO:0000256" key="1">
    <source>
        <dbReference type="SAM" id="MobiDB-lite"/>
    </source>
</evidence>
<feature type="region of interest" description="Disordered" evidence="1">
    <location>
        <begin position="636"/>
        <end position="667"/>
    </location>
</feature>
<dbReference type="Proteomes" id="UP001310594">
    <property type="component" value="Unassembled WGS sequence"/>
</dbReference>